<keyword evidence="1" id="KW-1133">Transmembrane helix</keyword>
<comment type="caution">
    <text evidence="3">The sequence shown here is derived from an EMBL/GenBank/DDBJ whole genome shotgun (WGS) entry which is preliminary data.</text>
</comment>
<dbReference type="Proteomes" id="UP000824125">
    <property type="component" value="Unassembled WGS sequence"/>
</dbReference>
<name>A0A9D1MUB6_9FIRM</name>
<feature type="transmembrane region" description="Helical" evidence="1">
    <location>
        <begin position="12"/>
        <end position="34"/>
    </location>
</feature>
<keyword evidence="1" id="KW-0812">Transmembrane</keyword>
<sequence>MKKKRIKLQKDVIAILAVAAVVLIYIVAELVSAVHVRVVTQTATEITAYDSVDATALAVRNEALYNAGAQGVVVPSVADGGKISVGGEVAKVFDSQETAARYSEVRDLETQLQAIQALESSAGGLVTDVESANESIALALNTYIRAMADGSWGRADELLADLNGEIVERQLIIGEDVDFSAETQSINARLNELKAQAYQPSDTLTTDTSGVFSGYTDGLENLVDYDAVTSVTSDQLAAYLEKAKSSETTGALGKMIYSYDWYFLCAVDRDALDGLENGDTVEVCLKSDADTVIDMRVVSGADTSAQAQTAVLVLQSNQMTGAMTSYRTEEIEIRLKSYKGLRVPKEAVREVDSVTGVYTLVSQKIEFRPIEVLYTGDTYVVAKYDSGDDDGLRLYDQVITEGKDLYDGKVYT</sequence>
<feature type="domain" description="RND related barrel-sandwich hybrid" evidence="2">
    <location>
        <begin position="63"/>
        <end position="247"/>
    </location>
</feature>
<organism evidence="3 4">
    <name type="scientific">Candidatus Scybalenecus merdavium</name>
    <dbReference type="NCBI Taxonomy" id="2840939"/>
    <lineage>
        <taxon>Bacteria</taxon>
        <taxon>Bacillati</taxon>
        <taxon>Bacillota</taxon>
        <taxon>Clostridia</taxon>
        <taxon>Eubacteriales</taxon>
        <taxon>Oscillospiraceae</taxon>
        <taxon>Oscillospiraceae incertae sedis</taxon>
        <taxon>Candidatus Scybalenecus</taxon>
    </lineage>
</organism>
<dbReference type="Pfam" id="PF26018">
    <property type="entry name" value="BSH_RND_rel"/>
    <property type="match status" value="1"/>
</dbReference>
<dbReference type="AlphaFoldDB" id="A0A9D1MUB6"/>
<accession>A0A9D1MUB6</accession>
<reference evidence="3" key="1">
    <citation type="submission" date="2020-10" db="EMBL/GenBank/DDBJ databases">
        <authorList>
            <person name="Gilroy R."/>
        </authorList>
    </citation>
    <scope>NUCLEOTIDE SEQUENCE</scope>
    <source>
        <strain evidence="3">CHK176-6737</strain>
    </source>
</reference>
<gene>
    <name evidence="3" type="ORF">IAD23_02985</name>
</gene>
<dbReference type="InterPro" id="IPR058709">
    <property type="entry name" value="BSH_RND-rel"/>
</dbReference>
<evidence type="ECO:0000313" key="3">
    <source>
        <dbReference type="EMBL" id="HIU68908.1"/>
    </source>
</evidence>
<evidence type="ECO:0000259" key="2">
    <source>
        <dbReference type="Pfam" id="PF26018"/>
    </source>
</evidence>
<evidence type="ECO:0000313" key="4">
    <source>
        <dbReference type="Proteomes" id="UP000824125"/>
    </source>
</evidence>
<evidence type="ECO:0000256" key="1">
    <source>
        <dbReference type="SAM" id="Phobius"/>
    </source>
</evidence>
<dbReference type="EMBL" id="DVNM01000015">
    <property type="protein sequence ID" value="HIU68908.1"/>
    <property type="molecule type" value="Genomic_DNA"/>
</dbReference>
<reference evidence="3" key="2">
    <citation type="journal article" date="2021" name="PeerJ">
        <title>Extensive microbial diversity within the chicken gut microbiome revealed by metagenomics and culture.</title>
        <authorList>
            <person name="Gilroy R."/>
            <person name="Ravi A."/>
            <person name="Getino M."/>
            <person name="Pursley I."/>
            <person name="Horton D.L."/>
            <person name="Alikhan N.F."/>
            <person name="Baker D."/>
            <person name="Gharbi K."/>
            <person name="Hall N."/>
            <person name="Watson M."/>
            <person name="Adriaenssens E.M."/>
            <person name="Foster-Nyarko E."/>
            <person name="Jarju S."/>
            <person name="Secka A."/>
            <person name="Antonio M."/>
            <person name="Oren A."/>
            <person name="Chaudhuri R.R."/>
            <person name="La Ragione R."/>
            <person name="Hildebrand F."/>
            <person name="Pallen M.J."/>
        </authorList>
    </citation>
    <scope>NUCLEOTIDE SEQUENCE</scope>
    <source>
        <strain evidence="3">CHK176-6737</strain>
    </source>
</reference>
<keyword evidence="1" id="KW-0472">Membrane</keyword>
<proteinExistence type="predicted"/>
<protein>
    <recommendedName>
        <fullName evidence="2">RND related barrel-sandwich hybrid domain-containing protein</fullName>
    </recommendedName>
</protein>